<dbReference type="AlphaFoldDB" id="C9Z909"/>
<dbReference type="HOGENOM" id="CLU_1626182_0_0_11"/>
<dbReference type="eggNOG" id="ENOG5033F29">
    <property type="taxonomic scope" value="Bacteria"/>
</dbReference>
<sequence length="163" mass="18632">MVRYRRRPVAVDTIQWTGDNEAEVQAFTGRANFYALDPADPENSDDPAATATVFDNLHSTWVLVYTGQHIVRGVKREYYPIAEDVLAKTYEPADTEARPTRERWHLEYLPADRWVQLTRSMNDRQAAVEARARRQERHPDLGIRIVRAATSYTVEAEAADADA</sequence>
<accession>C9Z909</accession>
<protein>
    <submittedName>
        <fullName evidence="1">Uncharacterized protein</fullName>
    </submittedName>
</protein>
<name>C9Z909_STRSW</name>
<dbReference type="STRING" id="680198.SCAB_60791"/>
<gene>
    <name evidence="1" type="ordered locus">SCAB_60791</name>
</gene>
<proteinExistence type="predicted"/>
<reference evidence="1 2" key="1">
    <citation type="journal article" date="2010" name="Mol. Plant Microbe Interact.">
        <title>Streptomyces scabies 87-22 contains a coronafacic acid-like biosynthetic cluster that contributes to plant-microbe interactions.</title>
        <authorList>
            <person name="Bignell D.R."/>
            <person name="Seipke R.F."/>
            <person name="Huguet-Tapia J.C."/>
            <person name="Chambers A.H."/>
            <person name="Parry R.J."/>
            <person name="Loria R."/>
        </authorList>
    </citation>
    <scope>NUCLEOTIDE SEQUENCE [LARGE SCALE GENOMIC DNA]</scope>
    <source>
        <strain evidence="1 2">87.22</strain>
    </source>
</reference>
<dbReference type="KEGG" id="scb:SCAB_60791"/>
<organism evidence="1 2">
    <name type="scientific">Streptomyces scabiei (strain 87.22)</name>
    <dbReference type="NCBI Taxonomy" id="680198"/>
    <lineage>
        <taxon>Bacteria</taxon>
        <taxon>Bacillati</taxon>
        <taxon>Actinomycetota</taxon>
        <taxon>Actinomycetes</taxon>
        <taxon>Kitasatosporales</taxon>
        <taxon>Streptomycetaceae</taxon>
        <taxon>Streptomyces</taxon>
    </lineage>
</organism>
<keyword evidence="2" id="KW-1185">Reference proteome</keyword>
<evidence type="ECO:0000313" key="2">
    <source>
        <dbReference type="Proteomes" id="UP000001444"/>
    </source>
</evidence>
<dbReference type="Proteomes" id="UP000001444">
    <property type="component" value="Chromosome"/>
</dbReference>
<evidence type="ECO:0000313" key="1">
    <source>
        <dbReference type="EMBL" id="CBG73098.1"/>
    </source>
</evidence>
<dbReference type="EMBL" id="FN554889">
    <property type="protein sequence ID" value="CBG73098.1"/>
    <property type="molecule type" value="Genomic_DNA"/>
</dbReference>